<accession>A0A0G1XPP3</accession>
<reference evidence="1 2" key="1">
    <citation type="journal article" date="2015" name="Nature">
        <title>rRNA introns, odd ribosomes, and small enigmatic genomes across a large radiation of phyla.</title>
        <authorList>
            <person name="Brown C.T."/>
            <person name="Hug L.A."/>
            <person name="Thomas B.C."/>
            <person name="Sharon I."/>
            <person name="Castelle C.J."/>
            <person name="Singh A."/>
            <person name="Wilkins M.J."/>
            <person name="Williams K.H."/>
            <person name="Banfield J.F."/>
        </authorList>
    </citation>
    <scope>NUCLEOTIDE SEQUENCE [LARGE SCALE GENOMIC DNA]</scope>
</reference>
<proteinExistence type="predicted"/>
<evidence type="ECO:0000313" key="2">
    <source>
        <dbReference type="Proteomes" id="UP000034711"/>
    </source>
</evidence>
<comment type="caution">
    <text evidence="1">The sequence shown here is derived from an EMBL/GenBank/DDBJ whole genome shotgun (WGS) entry which is preliminary data.</text>
</comment>
<organism evidence="1 2">
    <name type="scientific">Candidatus Uhrbacteria bacterium GW2011_GWA2_53_10</name>
    <dbReference type="NCBI Taxonomy" id="1618980"/>
    <lineage>
        <taxon>Bacteria</taxon>
        <taxon>Candidatus Uhriibacteriota</taxon>
    </lineage>
</organism>
<protein>
    <submittedName>
        <fullName evidence="1">Uncharacterized protein</fullName>
    </submittedName>
</protein>
<evidence type="ECO:0000313" key="1">
    <source>
        <dbReference type="EMBL" id="KKW32911.1"/>
    </source>
</evidence>
<dbReference type="AlphaFoldDB" id="A0A0G1XPP3"/>
<sequence>MPDGTVLAVRFTPTRNEWRELADHLNRTPLISNQSLRLQDLIPISEGELTIFFQADGTRSVAIRTSEDRLPKAWLDAHGVVIQPISSHVYLLSERLQALSPTTFSRFELTRFIPSPHRIGSVYLQTDTWKHGSVLISQKSITLRLPRTDLGRLPWKALPEDTWGAVALPTLARVSLGNLSRSIEMVTKNFDAPSIEEQLGANEPDQGVILLSNDGEGTGFLLLAPAGELSSEEQEALLKTSAALKNPSVQSWKLPDQTQAKEILVDPSLVTIESVVVSGVPVYRATTSNNQAIFSAQYDEKLGISNQEQMIKFWLNKGKNFKHNSCFGNHLWIDLVHTPSSSFSYGARPTFIDYISQNFSKISINSNILSTDIRLCF</sequence>
<name>A0A0G1XPP3_9BACT</name>
<dbReference type="EMBL" id="LCRI01000010">
    <property type="protein sequence ID" value="KKW32911.1"/>
    <property type="molecule type" value="Genomic_DNA"/>
</dbReference>
<dbReference type="Proteomes" id="UP000034711">
    <property type="component" value="Unassembled WGS sequence"/>
</dbReference>
<gene>
    <name evidence="1" type="ORF">UY77_C0010G0007</name>
</gene>